<feature type="coiled-coil region" evidence="1">
    <location>
        <begin position="176"/>
        <end position="213"/>
    </location>
</feature>
<proteinExistence type="predicted"/>
<evidence type="ECO:0000256" key="1">
    <source>
        <dbReference type="SAM" id="Coils"/>
    </source>
</evidence>
<sequence>MDKSRDHVEAFPQEIRQLQVTAGPSSPGDAAEAWISQQPTPVPEAGTCQEQRGALFHTQEGETSQSRRVNIYQHLPSLEEHEPGAGSDERQQHSIDVKQLEDKETQVDMKTNREAVKRQRQLTRQMMEAVEQQWDESQTQRNEIAFLRTKTEQQHRDINRLTAENHEQFTATKALTLKMEKVIEKLKENKSEAAQEKMQLLKIQAEIDQERKTLDTQRCNLEMIKYGESKEESETHKVLTIKQNQEMTERLRADRLLRAIHEAKLAKEQLERSIKDINQELQISKNYISEHKSHIEDVKRNFNLYINKMKQKWTRNPSDSEMQRVPEVEQRVRYQERQDTSDSVRVKLGKIWEEMEKGWDALEDDERRLEMTVTEKLELKPDLGESTGQEMKANIEQDRKTLDRDRQLAKAEMDELKSMRESNERLKQELEERFQKTRREIRELEVLNNEIEMKKKELAKMIRLSKKNKEMKKETEHATQDVKDRQDTMAEQVETPEVNPAVMQKVIFDVQETRKLLHMIREDAQHRKRVLAEEVKWENFQQKKKKRKLEQWLEKTTKERDELEIMKIQMQRRREEDEQKHKDTITTLGMMGDVKDNIEKAVTEISNTREEMLKAQRQMEKNKDDVRTFMDKLSSLRAWASRWISTESAIRNSFSGNKYQLQTSQRATHRESHMEQTQEVPADEEHRVEGEIAQAGVSFQYRDKEHRHLFSVEKQSLYVQIQTEIYEETLIDDDLMTNLREREEMEKQIFRLRESEAELKEQIKSHMEVIEEKNQEIKNLILDIMELQRQRPEPEKDLVTNVERLLPETKSRDSLWGNRHEIDTYELAPQVPDENQKRNQETKSDLQTCREEIDGKDTTERRDLQSLRAEISRTQEIMRSIQLEVKTQPGNVDADKDPDYEEGEIEGLLQDIKEFQEFLRMVKKRLDEETGNMKSVKMGARKQKRELEQRLEKTLRERDTLDLLKIQMQKQSGVIEEKMERIAKVKSTMEKMAVKTRNKSDNIHCIIKECELNLRHLEEISFKFTATEHNFQTSYLSLTLLRAELENIKNQIRKDTGKGDEEKYKTEMDKPAKKVKYKALKLRVDKEELETYTTLIVDSCDEKNRDGEILQQQRDGETETGEIARQQAEAEKHLKESMERQRQELEDTAQTTKREIREMELLKSELEIKRKDCVRALRKLAIMRNEIQNEKGSLRRETKKKQRQLDQRLEKIMRERDELEVMKNKLQQEKNELCAQKIVKCKMANQSSEVINSQNTRQKLHILLEMIRRETEILKNMNVVLEKQTEGLKALQGENRTIRDNMNTIKLQIKTAFNKLTEQASAEMNQTVQMRDYVQKQRHDLDIRLEEVKRERRETEVLQTELEFKKRECQQMIRKGIRKHQEVKQMWDEIKEKKDAFKWETRKRKKELDQKLETIIREQDELEIMRLKLRREKDESEQQRTSGITNDENLLQNHWGLINICMEKCKDIKRHSEDLNEAIMEEKRNISAQGKIITEAKKDMELMKVNIKSKKGIMMHALKNMQQEQTHLEQLEMKDKSVSVKEKCVEEPEEGTMRDKDLEKENVFKAETFTVTIKEDKLLQIQKDEPQEMNKGEKKKSKKKIVVSDIVRQRQDMENQLESDALLEKADLVKLKAELDHEREDLERMNEMMNQEKMNLELMMSDIQRQNDQLQQDMKVEKEKLENAKTELQKTKEDNVKLFEEISQEKTNIKDLNVQVQEQRNNLEDVIGKMTLQQKEQELHDDTIRRLKQELETSEKSRLRERTELELLRENTNKTKEKVETAMSSINGERENLSHMKNEIEKEREKVLNEKENLEREGSELIRKEDEVLNKMKDIGILKVKLQQLNERMNDNIKQKTEILQQNKEDTLLLYTALEEQLTKLDGQKEKLVCFTELFGRDKDALISLMSDTVIQKEDIETQSKQKFMNEKLQLDKLKAELKEEREDLDRANEKMNNSKLEFERMKTDIKQQTDQLEQGRRDMEMTKTEIQKMKEHADSLFDEIKRDKTNINDLKLQVQEQIDKRFDERDELDILRKGVRNKKHEVEAAMKNIREDREHFNQMKADIDKEREILMNQKHIMEEQWSELKMRENEVMNEMKSMKSLKARLQQLNERISEDVKNKFIRLEQNKDEILKLVSVLKQNYEALDAQTITMTCFTEKLAKEREGLMSVMSEFVRKRQDIESQLEPVTFLEKEDLLNLKAELDQKREDMERMSEMMNQEKMDLELMRSDIQRQSDQFKPDINVEKEKLEIAKTELQKTQEHNVKLFEEISQEKTNIEDLKVQVQEQRNELEDVIGKMTLQQKEQELHDDTIRRLKQELETSENSRVRERTELELLRNEKDKLERENSELIRREDEVLNKMKDIEILKVKLQQLNERMSENIKQKTESLQQNKEDSQLLYTALEEQFTKLDGQKEKLVCFTELFGRDKDALISLLSDSVIQKEDIELKYLNEKLHLDKLKAELKEEREDLDRANEKMNNSKLEFEQMKTDIKQQTDQLEQGRRDMEMTKTERQKMKEHAESLFDEIKRDKTNINDLKLQVQEQIDKLFDERDELDILRKGVRNKKREVEAAMKNIREEREHFNQMKADIDKEREILMNQKHIMEEQWSELKMREDEVIIEFNSMKSLKARLQELNERISEDVKNKFIRLEQNKDEILKLVSVLKQNYEALDAQTITMTCFTEKLAKEREGLMSVLSEIVRQRQDMESQLEPVTFLEKEDLLNLKAELDQKREDMERMSEMMNQEKMDLELMRSDIQRQSDQFKHDINVEKEKLEITKTELQKRQEHNVKLFEEISQEKTNIEELKVQVQEQRKKLEDVIGKMTLQQKEQELHDDTIRRLKQELETSETSRVRERRELELLKNEKDKLERENSELIRREDEVLNKMKDIEILKVKLQQLNEKISENMKQRTESLQQNKEDSQLLYTALEEQFTKLDGQKEKLVCFTELFGRD</sequence>
<feature type="coiled-coil region" evidence="1">
    <location>
        <begin position="1128"/>
        <end position="1236"/>
    </location>
</feature>
<gene>
    <name evidence="3" type="ORF">JOB18_019203</name>
</gene>
<feature type="coiled-coil region" evidence="1">
    <location>
        <begin position="546"/>
        <end position="625"/>
    </location>
</feature>
<accession>A0AAV6SFP1</accession>
<evidence type="ECO:0000313" key="4">
    <source>
        <dbReference type="Proteomes" id="UP000693946"/>
    </source>
</evidence>
<keyword evidence="4" id="KW-1185">Reference proteome</keyword>
<name>A0AAV6SFP1_SOLSE</name>
<organism evidence="3 4">
    <name type="scientific">Solea senegalensis</name>
    <name type="common">Senegalese sole</name>
    <dbReference type="NCBI Taxonomy" id="28829"/>
    <lineage>
        <taxon>Eukaryota</taxon>
        <taxon>Metazoa</taxon>
        <taxon>Chordata</taxon>
        <taxon>Craniata</taxon>
        <taxon>Vertebrata</taxon>
        <taxon>Euteleostomi</taxon>
        <taxon>Actinopterygii</taxon>
        <taxon>Neopterygii</taxon>
        <taxon>Teleostei</taxon>
        <taxon>Neoteleostei</taxon>
        <taxon>Acanthomorphata</taxon>
        <taxon>Carangaria</taxon>
        <taxon>Pleuronectiformes</taxon>
        <taxon>Pleuronectoidei</taxon>
        <taxon>Soleidae</taxon>
        <taxon>Solea</taxon>
    </lineage>
</organism>
<protein>
    <recommendedName>
        <fullName evidence="5">Trichohyalin-like</fullName>
    </recommendedName>
</protein>
<feature type="region of interest" description="Disordered" evidence="2">
    <location>
        <begin position="1"/>
        <end position="67"/>
    </location>
</feature>
<feature type="coiled-coil region" evidence="1">
    <location>
        <begin position="2441"/>
        <end position="2591"/>
    </location>
</feature>
<feature type="coiled-coil region" evidence="1">
    <location>
        <begin position="1921"/>
        <end position="2053"/>
    </location>
</feature>
<reference evidence="3 4" key="1">
    <citation type="journal article" date="2021" name="Sci. Rep.">
        <title>Chromosome anchoring in Senegalese sole (Solea senegalensis) reveals sex-associated markers and genome rearrangements in flatfish.</title>
        <authorList>
            <person name="Guerrero-Cozar I."/>
            <person name="Gomez-Garrido J."/>
            <person name="Berbel C."/>
            <person name="Martinez-Blanch J.F."/>
            <person name="Alioto T."/>
            <person name="Claros M.G."/>
            <person name="Gagnaire P.A."/>
            <person name="Manchado M."/>
        </authorList>
    </citation>
    <scope>NUCLEOTIDE SEQUENCE [LARGE SCALE GENOMIC DNA]</scope>
    <source>
        <strain evidence="3">Sse05_10M</strain>
    </source>
</reference>
<comment type="caution">
    <text evidence="3">The sequence shown here is derived from an EMBL/GenBank/DDBJ whole genome shotgun (WGS) entry which is preliminary data.</text>
</comment>
<feature type="coiled-coil region" evidence="1">
    <location>
        <begin position="742"/>
        <end position="790"/>
    </location>
</feature>
<evidence type="ECO:0000313" key="3">
    <source>
        <dbReference type="EMBL" id="KAG7515945.1"/>
    </source>
</evidence>
<keyword evidence="1" id="KW-0175">Coiled coil</keyword>
<feature type="coiled-coil region" evidence="1">
    <location>
        <begin position="1405"/>
        <end position="1439"/>
    </location>
</feature>
<evidence type="ECO:0000256" key="2">
    <source>
        <dbReference type="SAM" id="MobiDB-lite"/>
    </source>
</evidence>
<dbReference type="EMBL" id="JAGKHQ010000005">
    <property type="protein sequence ID" value="KAG7515945.1"/>
    <property type="molecule type" value="Genomic_DNA"/>
</dbReference>
<feature type="coiled-coil region" evidence="1">
    <location>
        <begin position="253"/>
        <end position="287"/>
    </location>
</feature>
<feature type="compositionally biased region" description="Basic and acidic residues" evidence="2">
    <location>
        <begin position="834"/>
        <end position="861"/>
    </location>
</feature>
<feature type="coiled-coil region" evidence="1">
    <location>
        <begin position="937"/>
        <end position="964"/>
    </location>
</feature>
<feature type="coiled-coil region" evidence="1">
    <location>
        <begin position="2716"/>
        <end position="2929"/>
    </location>
</feature>
<feature type="coiled-coil region" evidence="1">
    <location>
        <begin position="392"/>
        <end position="481"/>
    </location>
</feature>
<dbReference type="Proteomes" id="UP000693946">
    <property type="component" value="Linkage Group LG13"/>
</dbReference>
<feature type="coiled-coil region" evidence="1">
    <location>
        <begin position="1338"/>
        <end position="1368"/>
    </location>
</feature>
<evidence type="ECO:0008006" key="5">
    <source>
        <dbReference type="Google" id="ProtNLM"/>
    </source>
</evidence>
<feature type="coiled-coil region" evidence="1">
    <location>
        <begin position="2192"/>
        <end position="2405"/>
    </location>
</feature>
<feature type="coiled-coil region" evidence="1">
    <location>
        <begin position="2092"/>
        <end position="2119"/>
    </location>
</feature>
<feature type="coiled-coil region" evidence="1">
    <location>
        <begin position="1625"/>
        <end position="1866"/>
    </location>
</feature>
<feature type="region of interest" description="Disordered" evidence="2">
    <location>
        <begin position="825"/>
        <end position="861"/>
    </location>
</feature>
<feature type="region of interest" description="Disordered" evidence="2">
    <location>
        <begin position="665"/>
        <end position="686"/>
    </location>
</feature>